<dbReference type="RefSeq" id="WP_252851703.1">
    <property type="nucleotide sequence ID" value="NZ_JAMXLR010000024.1"/>
</dbReference>
<feature type="chain" id="PRO_5040909020" description="Glycosyl hydrolase family 32 N-terminal domain-containing protein" evidence="4">
    <location>
        <begin position="25"/>
        <end position="477"/>
    </location>
</feature>
<dbReference type="Pfam" id="PF00251">
    <property type="entry name" value="Glyco_hydro_32N"/>
    <property type="match status" value="1"/>
</dbReference>
<evidence type="ECO:0000313" key="7">
    <source>
        <dbReference type="Proteomes" id="UP001155241"/>
    </source>
</evidence>
<evidence type="ECO:0000256" key="1">
    <source>
        <dbReference type="ARBA" id="ARBA00009902"/>
    </source>
</evidence>
<comment type="similarity">
    <text evidence="1">Belongs to the glycosyl hydrolase 32 family.</text>
</comment>
<evidence type="ECO:0000256" key="2">
    <source>
        <dbReference type="ARBA" id="ARBA00022801"/>
    </source>
</evidence>
<evidence type="ECO:0000313" key="6">
    <source>
        <dbReference type="EMBL" id="MCO6043600.1"/>
    </source>
</evidence>
<evidence type="ECO:0000259" key="5">
    <source>
        <dbReference type="Pfam" id="PF00251"/>
    </source>
</evidence>
<dbReference type="Proteomes" id="UP001155241">
    <property type="component" value="Unassembled WGS sequence"/>
</dbReference>
<keyword evidence="3" id="KW-0326">Glycosidase</keyword>
<keyword evidence="4" id="KW-0732">Signal</keyword>
<dbReference type="SUPFAM" id="SSF75005">
    <property type="entry name" value="Arabinanase/levansucrase/invertase"/>
    <property type="match status" value="1"/>
</dbReference>
<dbReference type="InterPro" id="IPR013148">
    <property type="entry name" value="Glyco_hydro_32_N"/>
</dbReference>
<dbReference type="GO" id="GO:0016798">
    <property type="term" value="F:hydrolase activity, acting on glycosyl bonds"/>
    <property type="evidence" value="ECO:0007669"/>
    <property type="project" value="UniProtKB-KW"/>
</dbReference>
<sequence>MRRNILLCLVVVLAAFMLGRAAVADEPVMLPYIDGPWWQVAGNPDLGEYTTDRQQPVDFAVWQAADGTWQLWSCIRKTACGGNTRLLAGWEADSITDSDWKSTGIRWMAEPKYGETPGGMQAPHVVQHNDQYHMLYGDWENICLATSKDGKNFERYVRPNGTTGLFSEGLGTNTRDIVALEHDGKWYGYYTAYPNRQGAVYCRTSDDLKHWSESTNVAFGGAAGVDPFAAECPHVVRKHGRFYLLRTQDYGISSRTSIYSSTDPLNFGLNQDRLYLVGEMPVAAPELVIDHQGQDYIAALNPKLDGVRIAKLGWTLPPKQGELVFDFESPEQRGNWQVTEGNLPAVFTQSSRSGFAAPMTHFIGTAELEGGSFDDDLTGVIESPAFRVEAPWHIAKLSGGSDSRRLYCELIDEETGGRLARFSPAVDSNTMQNHVLNTSAFVGQTVRLRVVDKGTGGWGHINFGGLYQGVVVEPSGE</sequence>
<protein>
    <recommendedName>
        <fullName evidence="5">Glycosyl hydrolase family 32 N-terminal domain-containing protein</fullName>
    </recommendedName>
</protein>
<dbReference type="InterPro" id="IPR023296">
    <property type="entry name" value="Glyco_hydro_beta-prop_sf"/>
</dbReference>
<organism evidence="6 7">
    <name type="scientific">Aeoliella straminimaris</name>
    <dbReference type="NCBI Taxonomy" id="2954799"/>
    <lineage>
        <taxon>Bacteria</taxon>
        <taxon>Pseudomonadati</taxon>
        <taxon>Planctomycetota</taxon>
        <taxon>Planctomycetia</taxon>
        <taxon>Pirellulales</taxon>
        <taxon>Lacipirellulaceae</taxon>
        <taxon>Aeoliella</taxon>
    </lineage>
</organism>
<evidence type="ECO:0000256" key="4">
    <source>
        <dbReference type="SAM" id="SignalP"/>
    </source>
</evidence>
<gene>
    <name evidence="6" type="ORF">NG895_06745</name>
</gene>
<dbReference type="AlphaFoldDB" id="A0A9X2JF22"/>
<dbReference type="Gene3D" id="2.115.10.20">
    <property type="entry name" value="Glycosyl hydrolase domain, family 43"/>
    <property type="match status" value="2"/>
</dbReference>
<accession>A0A9X2JF22</accession>
<reference evidence="6" key="1">
    <citation type="submission" date="2022-06" db="EMBL/GenBank/DDBJ databases">
        <title>Aeoliella straminimaris, a novel planctomycete from sediments.</title>
        <authorList>
            <person name="Vitorino I.R."/>
            <person name="Lage O.M."/>
        </authorList>
    </citation>
    <scope>NUCLEOTIDE SEQUENCE</scope>
    <source>
        <strain evidence="6">ICT_H6.2</strain>
    </source>
</reference>
<keyword evidence="2" id="KW-0378">Hydrolase</keyword>
<keyword evidence="7" id="KW-1185">Reference proteome</keyword>
<feature type="signal peptide" evidence="4">
    <location>
        <begin position="1"/>
        <end position="24"/>
    </location>
</feature>
<dbReference type="EMBL" id="JAMXLR010000024">
    <property type="protein sequence ID" value="MCO6043600.1"/>
    <property type="molecule type" value="Genomic_DNA"/>
</dbReference>
<proteinExistence type="inferred from homology"/>
<name>A0A9X2JF22_9BACT</name>
<comment type="caution">
    <text evidence="6">The sequence shown here is derived from an EMBL/GenBank/DDBJ whole genome shotgun (WGS) entry which is preliminary data.</text>
</comment>
<evidence type="ECO:0000256" key="3">
    <source>
        <dbReference type="ARBA" id="ARBA00023295"/>
    </source>
</evidence>
<feature type="domain" description="Glycosyl hydrolase family 32 N-terminal" evidence="5">
    <location>
        <begin position="123"/>
        <end position="290"/>
    </location>
</feature>